<proteinExistence type="predicted"/>
<protein>
    <recommendedName>
        <fullName evidence="1">DUF8155 domain-containing protein</fullName>
    </recommendedName>
</protein>
<evidence type="ECO:0000313" key="2">
    <source>
        <dbReference type="EMBL" id="KJR78852.1"/>
    </source>
</evidence>
<accession>A0A0F2LMT4</accession>
<dbReference type="AlphaFoldDB" id="A0A0F2LMT4"/>
<feature type="domain" description="DUF8155" evidence="1">
    <location>
        <begin position="6"/>
        <end position="103"/>
    </location>
</feature>
<dbReference type="InterPro" id="IPR058468">
    <property type="entry name" value="DUF8155_N"/>
</dbReference>
<dbReference type="Gene3D" id="2.70.70.10">
    <property type="entry name" value="Glucose Permease (Domain IIA)"/>
    <property type="match status" value="1"/>
</dbReference>
<dbReference type="PATRIC" id="fig|1326980.8.peg.1673"/>
<gene>
    <name evidence="2" type="ORF">TQ35_05065</name>
</gene>
<dbReference type="InterPro" id="IPR011055">
    <property type="entry name" value="Dup_hybrid_motif"/>
</dbReference>
<dbReference type="EMBL" id="JZWS01000043">
    <property type="protein sequence ID" value="KJR78852.1"/>
    <property type="molecule type" value="Genomic_DNA"/>
</dbReference>
<organism evidence="2">
    <name type="scientific">Candidatus Aramenus sulfurataquae</name>
    <dbReference type="NCBI Taxonomy" id="1326980"/>
    <lineage>
        <taxon>Archaea</taxon>
        <taxon>Thermoproteota</taxon>
        <taxon>Thermoprotei</taxon>
        <taxon>Sulfolobales</taxon>
        <taxon>Sulfolobaceae</taxon>
        <taxon>Candidatus Aramenus</taxon>
    </lineage>
</organism>
<evidence type="ECO:0000259" key="1">
    <source>
        <dbReference type="Pfam" id="PF26482"/>
    </source>
</evidence>
<sequence length="273" mass="30729">MTGFLVSFFSSGFPSHVKKRAIDISSPDMETFLSPVEGVVTKVEKFYIGRPNRFAKVNYDYLIFIESKGRKVKVLHVEPWVKEGDYVKKGDAIGKFLENPYTGGDFPHAHVEGIPIRFYPVKRYDPRGAGEVVKVTKDYFDVEVKTYSEAGPYRGLGCCGGLLNASLPYAGYGGIIGARVGEVEVGGVKFFPHPRRNYTLFESYPGLIRRWEYEAVFKVLEGRPVFGQAFFEAVLSVRGYPMVRFFVKTELKEGEEVDLWELISRGMKGNGKG</sequence>
<reference evidence="2" key="1">
    <citation type="submission" date="2015-03" db="EMBL/GenBank/DDBJ databases">
        <title>Metagenome Sequencing of an Archaeal-Dominated Microbial Community from a Hot Spring at the Los Azufres Geothermal Field, Mexico.</title>
        <authorList>
            <person name="Servin-Garciduenas L.E."/>
            <person name="Martinez-Romero E."/>
        </authorList>
    </citation>
    <scope>NUCLEOTIDE SEQUENCE [LARGE SCALE GENOMIC DNA]</scope>
    <source>
        <strain evidence="2">AZ1-454</strain>
    </source>
</reference>
<name>A0A0F2LMT4_9CREN</name>
<dbReference type="Pfam" id="PF26482">
    <property type="entry name" value="DUF8155"/>
    <property type="match status" value="1"/>
</dbReference>
<comment type="caution">
    <text evidence="2">The sequence shown here is derived from an EMBL/GenBank/DDBJ whole genome shotgun (WGS) entry which is preliminary data.</text>
</comment>